<proteinExistence type="predicted"/>
<name>A0AAQ3TNX0_PASNO</name>
<dbReference type="Pfam" id="PF02992">
    <property type="entry name" value="Transposase_21"/>
    <property type="match status" value="1"/>
</dbReference>
<dbReference type="AlphaFoldDB" id="A0AAQ3TNX0"/>
<dbReference type="InterPro" id="IPR004242">
    <property type="entry name" value="Transposase_21"/>
</dbReference>
<gene>
    <name evidence="1" type="ORF">U9M48_024529</name>
</gene>
<dbReference type="Proteomes" id="UP001341281">
    <property type="component" value="Chromosome 05"/>
</dbReference>
<protein>
    <recommendedName>
        <fullName evidence="3">Transposase</fullName>
    </recommendedName>
</protein>
<keyword evidence="2" id="KW-1185">Reference proteome</keyword>
<evidence type="ECO:0000313" key="1">
    <source>
        <dbReference type="EMBL" id="WVZ76564.1"/>
    </source>
</evidence>
<evidence type="ECO:0008006" key="3">
    <source>
        <dbReference type="Google" id="ProtNLM"/>
    </source>
</evidence>
<organism evidence="1 2">
    <name type="scientific">Paspalum notatum var. saurae</name>
    <dbReference type="NCBI Taxonomy" id="547442"/>
    <lineage>
        <taxon>Eukaryota</taxon>
        <taxon>Viridiplantae</taxon>
        <taxon>Streptophyta</taxon>
        <taxon>Embryophyta</taxon>
        <taxon>Tracheophyta</taxon>
        <taxon>Spermatophyta</taxon>
        <taxon>Magnoliopsida</taxon>
        <taxon>Liliopsida</taxon>
        <taxon>Poales</taxon>
        <taxon>Poaceae</taxon>
        <taxon>PACMAD clade</taxon>
        <taxon>Panicoideae</taxon>
        <taxon>Andropogonodae</taxon>
        <taxon>Paspaleae</taxon>
        <taxon>Paspalinae</taxon>
        <taxon>Paspalum</taxon>
    </lineage>
</organism>
<dbReference type="PANTHER" id="PTHR10775:SF166">
    <property type="entry name" value="OS04G0146034 PROTEIN"/>
    <property type="match status" value="1"/>
</dbReference>
<dbReference type="EMBL" id="CP144749">
    <property type="protein sequence ID" value="WVZ76564.1"/>
    <property type="molecule type" value="Genomic_DNA"/>
</dbReference>
<reference evidence="1 2" key="1">
    <citation type="submission" date="2024-02" db="EMBL/GenBank/DDBJ databases">
        <title>High-quality chromosome-scale genome assembly of Pensacola bahiagrass (Paspalum notatum Flugge var. saurae).</title>
        <authorList>
            <person name="Vega J.M."/>
            <person name="Podio M."/>
            <person name="Orjuela J."/>
            <person name="Siena L.A."/>
            <person name="Pessino S.C."/>
            <person name="Combes M.C."/>
            <person name="Mariac C."/>
            <person name="Albertini E."/>
            <person name="Pupilli F."/>
            <person name="Ortiz J.P.A."/>
            <person name="Leblanc O."/>
        </authorList>
    </citation>
    <scope>NUCLEOTIDE SEQUENCE [LARGE SCALE GENOMIC DNA]</scope>
    <source>
        <strain evidence="1">R1</strain>
        <tissue evidence="1">Leaf</tissue>
    </source>
</reference>
<sequence length="178" mass="20473">MPIIHRLKRLFLSMKIAKIADAWKALDEFDPEFARDPRSVRLGLASDGFTPFSTSASPYSCWPVFIMPYNLPPEMVLKDEFIFLVLVIPGPEHPGKNLNVFLHPRTQIIVDRVKAYDSCTKKQFNLRAAYFWLVHDLLAYGNFAGWSVNVHLQCPICMDDLDAYRLKHGGKFTFFDCT</sequence>
<accession>A0AAQ3TNX0</accession>
<evidence type="ECO:0000313" key="2">
    <source>
        <dbReference type="Proteomes" id="UP001341281"/>
    </source>
</evidence>
<dbReference type="PANTHER" id="PTHR10775">
    <property type="entry name" value="OS08G0208400 PROTEIN"/>
    <property type="match status" value="1"/>
</dbReference>